<dbReference type="InterPro" id="IPR002558">
    <property type="entry name" value="ILWEQ_dom"/>
</dbReference>
<dbReference type="GO" id="GO:0061024">
    <property type="term" value="P:membrane organization"/>
    <property type="evidence" value="ECO:0007669"/>
    <property type="project" value="UniProtKB-ARBA"/>
</dbReference>
<dbReference type="InterPro" id="IPR013809">
    <property type="entry name" value="ENTH"/>
</dbReference>
<feature type="region of interest" description="Disordered" evidence="15">
    <location>
        <begin position="535"/>
        <end position="560"/>
    </location>
</feature>
<reference evidence="17" key="3">
    <citation type="submission" date="2025-09" db="UniProtKB">
        <authorList>
            <consortium name="Ensembl"/>
        </authorList>
    </citation>
    <scope>IDENTIFICATION</scope>
</reference>
<keyword evidence="7 14" id="KW-0175">Coiled coil</keyword>
<feature type="coiled-coil region" evidence="14">
    <location>
        <begin position="312"/>
        <end position="416"/>
    </location>
</feature>
<dbReference type="GO" id="GO:0048471">
    <property type="term" value="C:perinuclear region of cytoplasm"/>
    <property type="evidence" value="ECO:0007669"/>
    <property type="project" value="UniProtKB-SubCell"/>
</dbReference>
<dbReference type="GO" id="GO:0032051">
    <property type="term" value="F:clathrin light chain binding"/>
    <property type="evidence" value="ECO:0007669"/>
    <property type="project" value="TreeGrafter"/>
</dbReference>
<keyword evidence="8" id="KW-0472">Membrane</keyword>
<feature type="domain" description="I/LWEQ" evidence="16">
    <location>
        <begin position="725"/>
        <end position="959"/>
    </location>
</feature>
<dbReference type="Gene3D" id="1.20.5.1700">
    <property type="match status" value="1"/>
</dbReference>
<dbReference type="GO" id="GO:0030136">
    <property type="term" value="C:clathrin-coated vesicle"/>
    <property type="evidence" value="ECO:0007669"/>
    <property type="project" value="UniProtKB-ARBA"/>
</dbReference>
<dbReference type="Pfam" id="PF16515">
    <property type="entry name" value="HIP1_clath_bdg"/>
    <property type="match status" value="1"/>
</dbReference>
<dbReference type="GO" id="GO:0043325">
    <property type="term" value="F:phosphatidylinositol-3,4-bisphosphate binding"/>
    <property type="evidence" value="ECO:0007669"/>
    <property type="project" value="TreeGrafter"/>
</dbReference>
<comment type="subcellular location">
    <subcellularLocation>
        <location evidence="2">Cytoplasm</location>
        <location evidence="2">Perinuclear region</location>
    </subcellularLocation>
    <subcellularLocation>
        <location evidence="1">Cytoplasmic vesicle membrane</location>
    </subcellularLocation>
</comment>
<proteinExistence type="inferred from homology"/>
<keyword evidence="18" id="KW-1185">Reference proteome</keyword>
<dbReference type="GO" id="GO:0035615">
    <property type="term" value="F:clathrin adaptor activity"/>
    <property type="evidence" value="ECO:0007669"/>
    <property type="project" value="TreeGrafter"/>
</dbReference>
<comment type="function">
    <text evidence="11">Component of clathrin-coated pits and vesicles, that may link the endocytic machinery to the actin cytoskeleton. Binds 3-phosphoinositides (via ENTH domain). May act through the ENTH domain to promote cell survival by stabilizing receptor tyrosine kinases following ligand-induced endocytosis.</text>
</comment>
<dbReference type="SMART" id="SM00307">
    <property type="entry name" value="ILWEQ"/>
    <property type="match status" value="1"/>
</dbReference>
<evidence type="ECO:0000256" key="3">
    <source>
        <dbReference type="ARBA" id="ARBA00010135"/>
    </source>
</evidence>
<dbReference type="GO" id="GO:0006898">
    <property type="term" value="P:receptor-mediated endocytosis"/>
    <property type="evidence" value="ECO:0007669"/>
    <property type="project" value="UniProtKB-ARBA"/>
</dbReference>
<dbReference type="Pfam" id="PF07651">
    <property type="entry name" value="ANTH"/>
    <property type="match status" value="2"/>
</dbReference>
<dbReference type="FunFam" id="1.20.5.1700:FF:000002">
    <property type="entry name" value="Huntingtin interacting protein 1"/>
    <property type="match status" value="1"/>
</dbReference>
<comment type="similarity">
    <text evidence="3">Belongs to the SLA2 family.</text>
</comment>
<dbReference type="GO" id="GO:0048268">
    <property type="term" value="P:clathrin coat assembly"/>
    <property type="evidence" value="ECO:0007669"/>
    <property type="project" value="TreeGrafter"/>
</dbReference>
<evidence type="ECO:0000256" key="2">
    <source>
        <dbReference type="ARBA" id="ARBA00004556"/>
    </source>
</evidence>
<evidence type="ECO:0000256" key="1">
    <source>
        <dbReference type="ARBA" id="ARBA00004156"/>
    </source>
</evidence>
<dbReference type="GO" id="GO:0030100">
    <property type="term" value="P:regulation of endocytosis"/>
    <property type="evidence" value="ECO:0007669"/>
    <property type="project" value="UniProtKB-ARBA"/>
</dbReference>
<dbReference type="GO" id="GO:0030837">
    <property type="term" value="P:negative regulation of actin filament polymerization"/>
    <property type="evidence" value="ECO:0007669"/>
    <property type="project" value="UniProtKB-ARBA"/>
</dbReference>
<evidence type="ECO:0000256" key="13">
    <source>
        <dbReference type="ARBA" id="ARBA00073599"/>
    </source>
</evidence>
<comment type="subunit">
    <text evidence="12">Homodimer. Interacts with actin; homodimerization promotes actin binding. Interacts with CLTB. Interacts with HIP1. Interacts (via ENTH and I/LWEQ domains) with BCL2L10.</text>
</comment>
<dbReference type="FunFam" id="1.20.1410.10:FF:000002">
    <property type="entry name" value="Huntingtin interacting protein 1"/>
    <property type="match status" value="1"/>
</dbReference>
<dbReference type="SUPFAM" id="SSF48464">
    <property type="entry name" value="ENTH/VHS domain"/>
    <property type="match status" value="1"/>
</dbReference>
<keyword evidence="4" id="KW-0963">Cytoplasm</keyword>
<dbReference type="Pfam" id="PF01608">
    <property type="entry name" value="I_LWEQ"/>
    <property type="match status" value="1"/>
</dbReference>
<evidence type="ECO:0000313" key="17">
    <source>
        <dbReference type="Ensembl" id="ENSOMYP00000027116.2"/>
    </source>
</evidence>
<dbReference type="Proteomes" id="UP000694395">
    <property type="component" value="Chromosome 11"/>
</dbReference>
<accession>A0A8C7PV49</accession>
<reference evidence="17" key="1">
    <citation type="submission" date="2020-07" db="EMBL/GenBank/DDBJ databases">
        <title>A long reads based de novo assembly of the rainbow trout Arlee double haploid line genome.</title>
        <authorList>
            <person name="Gao G."/>
            <person name="Palti Y."/>
        </authorList>
    </citation>
    <scope>NUCLEOTIDE SEQUENCE [LARGE SCALE GENOMIC DNA]</scope>
</reference>
<dbReference type="InterPro" id="IPR008942">
    <property type="entry name" value="ENTH_VHS"/>
</dbReference>
<name>A0A8C7PV49_ONCMY</name>
<dbReference type="Gene3D" id="6.10.250.920">
    <property type="match status" value="1"/>
</dbReference>
<dbReference type="SUPFAM" id="SSF109885">
    <property type="entry name" value="I/LWEQ domain"/>
    <property type="match status" value="1"/>
</dbReference>
<gene>
    <name evidence="17" type="primary">hip1rb</name>
</gene>
<dbReference type="GO" id="GO:0051050">
    <property type="term" value="P:positive regulation of transport"/>
    <property type="evidence" value="ECO:0007669"/>
    <property type="project" value="UniProtKB-ARBA"/>
</dbReference>
<feature type="region of interest" description="Disordered" evidence="15">
    <location>
        <begin position="1"/>
        <end position="22"/>
    </location>
</feature>
<dbReference type="Ensembl" id="ENSOMYT00000029644.2">
    <property type="protein sequence ID" value="ENSOMYP00000027116.2"/>
    <property type="gene ID" value="ENSOMYG00000012773.2"/>
</dbReference>
<dbReference type="GO" id="GO:0030659">
    <property type="term" value="C:cytoplasmic vesicle membrane"/>
    <property type="evidence" value="ECO:0007669"/>
    <property type="project" value="UniProtKB-SubCell"/>
</dbReference>
<evidence type="ECO:0000256" key="12">
    <source>
        <dbReference type="ARBA" id="ARBA00061714"/>
    </source>
</evidence>
<dbReference type="SMART" id="SM00273">
    <property type="entry name" value="ENTH"/>
    <property type="match status" value="1"/>
</dbReference>
<evidence type="ECO:0000256" key="4">
    <source>
        <dbReference type="ARBA" id="ARBA00022490"/>
    </source>
</evidence>
<sequence length="959" mass="108003">MNSIRQVPSRVKTKRTETNLGAEREHFDKQQLSSISKAINSNEAPVKEKHARRIILGTHREKGAFTFWSYALGLPLSSNSILSWKFCHVVHKVLRDGHHNVRPALCSIHSSTTGNLHDRYGQLVALYAKLLCTKMEFHVKHSEIRANLEVTDEVLERVAGTDINNLNTSIAISTLTSGQCRLSPLIQVIQDCSHLYHFTVKLLFKLHACTLWYHSNRGLKYLPYSLKTFFNKARDMMYFKRLIQIPKLPESPPNFLHAASLAKHARPVVVIPDEDEPEQVDDEDDDPEPLINVSDVTVPMAVCLLVHRDIQIENLKRDLELLRTDLERVKGEAQRYITQLKSQINSLEAELEEQRVQKQRALVENEQLRMELEATRRRNAEHESVQATFGEAETRAQATEQRYNKLKEKHTELVSSHAELLRKSADTVKMLSATQQTQEEVERTKQQLAFEVDRSDHMKVSQTSKKYFLYPLFCYLPSSCLFSTLSLFLLPLSQVGEQQTRSMSALQAEKERLMHSVSEKEAALSALRHAAQLQQSSLQQERERSTRELGELQGRLQEKSSREEQLQQKLLEEQFSLLQGTVSEAESIIQDAVAKLDDPLHIRCTSSPDYLVSRADATLGSIDKVKRGHSDYLTNMGDVGGLLRALTQFSHLAADTIINGSATAHMAPTDHADRLTENCRGCATHSLQFLKDLKSKASLQRADPASIRIVVQKILRLGEELRPKGVDVRQDELGDLVDKEMAATSAAIEEAVRRIDEMMNQARKDTSGVKLEVNERILYSCTDLMKAIHLLVLTSTDLQKEIVEGGRGAATIKEFYARNSRWTEGLISASKAVGWGATQMVESADKVVLHTGKYEELIVCSHEIAASTAQLVASSKVKADRNSTKLTALQQASRRVNEMAANVVASTKTGQENLEDKDTMDFSGMSLIKLKMEEMESQVTKMAGFVFMFRVVLAKETAT</sequence>
<dbReference type="FunFam" id="1.25.40.90:FF:000012">
    <property type="entry name" value="Huntingtin interacting protein 1-related"/>
    <property type="match status" value="1"/>
</dbReference>
<dbReference type="GO" id="GO:0051130">
    <property type="term" value="P:positive regulation of cellular component organization"/>
    <property type="evidence" value="ECO:0007669"/>
    <property type="project" value="UniProtKB-ARBA"/>
</dbReference>
<dbReference type="PANTHER" id="PTHR10407:SF10">
    <property type="entry name" value="HUNTINGTIN-INTERACTING PROTEIN 1-RELATED PROTEIN"/>
    <property type="match status" value="1"/>
</dbReference>
<dbReference type="InterPro" id="IPR035964">
    <property type="entry name" value="I/LWEQ_dom_sf"/>
</dbReference>
<dbReference type="GO" id="GO:0007015">
    <property type="term" value="P:actin filament organization"/>
    <property type="evidence" value="ECO:0007669"/>
    <property type="project" value="TreeGrafter"/>
</dbReference>
<keyword evidence="10" id="KW-0968">Cytoplasmic vesicle</keyword>
<evidence type="ECO:0000256" key="5">
    <source>
        <dbReference type="ARBA" id="ARBA00022583"/>
    </source>
</evidence>
<dbReference type="GO" id="GO:0051015">
    <property type="term" value="F:actin filament binding"/>
    <property type="evidence" value="ECO:0007669"/>
    <property type="project" value="UniProtKB-ARBA"/>
</dbReference>
<evidence type="ECO:0000256" key="7">
    <source>
        <dbReference type="ARBA" id="ARBA00023054"/>
    </source>
</evidence>
<evidence type="ECO:0000256" key="8">
    <source>
        <dbReference type="ARBA" id="ARBA00023136"/>
    </source>
</evidence>
<keyword evidence="5" id="KW-0254">Endocytosis</keyword>
<keyword evidence="6" id="KW-0007">Acetylation</keyword>
<dbReference type="GO" id="GO:0042803">
    <property type="term" value="F:protein homodimerization activity"/>
    <property type="evidence" value="ECO:0007669"/>
    <property type="project" value="UniProtKB-ARBA"/>
</dbReference>
<evidence type="ECO:0000256" key="15">
    <source>
        <dbReference type="SAM" id="MobiDB-lite"/>
    </source>
</evidence>
<reference evidence="17" key="2">
    <citation type="submission" date="2025-08" db="UniProtKB">
        <authorList>
            <consortium name="Ensembl"/>
        </authorList>
    </citation>
    <scope>IDENTIFICATION</scope>
</reference>
<organism evidence="17 18">
    <name type="scientific">Oncorhynchus mykiss</name>
    <name type="common">Rainbow trout</name>
    <name type="synonym">Salmo gairdneri</name>
    <dbReference type="NCBI Taxonomy" id="8022"/>
    <lineage>
        <taxon>Eukaryota</taxon>
        <taxon>Metazoa</taxon>
        <taxon>Chordata</taxon>
        <taxon>Craniata</taxon>
        <taxon>Vertebrata</taxon>
        <taxon>Euteleostomi</taxon>
        <taxon>Actinopterygii</taxon>
        <taxon>Neopterygii</taxon>
        <taxon>Teleostei</taxon>
        <taxon>Protacanthopterygii</taxon>
        <taxon>Salmoniformes</taxon>
        <taxon>Salmonidae</taxon>
        <taxon>Salmoninae</taxon>
        <taxon>Oncorhynchus</taxon>
    </lineage>
</organism>
<dbReference type="Gene3D" id="1.25.40.90">
    <property type="match status" value="1"/>
</dbReference>
<dbReference type="InterPro" id="IPR030224">
    <property type="entry name" value="Sla2_fam"/>
</dbReference>
<evidence type="ECO:0000256" key="9">
    <source>
        <dbReference type="ARBA" id="ARBA00023203"/>
    </source>
</evidence>
<evidence type="ECO:0000256" key="11">
    <source>
        <dbReference type="ARBA" id="ARBA00059997"/>
    </source>
</evidence>
<dbReference type="GO" id="GO:0030864">
    <property type="term" value="C:cortical actin cytoskeleton"/>
    <property type="evidence" value="ECO:0007669"/>
    <property type="project" value="TreeGrafter"/>
</dbReference>
<dbReference type="AlphaFoldDB" id="A0A8C7PV49"/>
<evidence type="ECO:0000313" key="18">
    <source>
        <dbReference type="Proteomes" id="UP000694395"/>
    </source>
</evidence>
<protein>
    <recommendedName>
        <fullName evidence="13">Huntingtin-interacting protein 1-related protein</fullName>
    </recommendedName>
</protein>
<keyword evidence="9" id="KW-0009">Actin-binding</keyword>
<evidence type="ECO:0000256" key="14">
    <source>
        <dbReference type="SAM" id="Coils"/>
    </source>
</evidence>
<evidence type="ECO:0000256" key="10">
    <source>
        <dbReference type="ARBA" id="ARBA00023329"/>
    </source>
</evidence>
<dbReference type="InterPro" id="IPR032422">
    <property type="entry name" value="HIP1_clath-bd"/>
</dbReference>
<evidence type="ECO:0000259" key="16">
    <source>
        <dbReference type="PROSITE" id="PS50945"/>
    </source>
</evidence>
<dbReference type="PANTHER" id="PTHR10407">
    <property type="entry name" value="HUNTINGTIN INTERACTING PROTEIN 1"/>
    <property type="match status" value="1"/>
</dbReference>
<dbReference type="GO" id="GO:0080025">
    <property type="term" value="F:phosphatidylinositol-3,5-bisphosphate binding"/>
    <property type="evidence" value="ECO:0007669"/>
    <property type="project" value="TreeGrafter"/>
</dbReference>
<evidence type="ECO:0000256" key="6">
    <source>
        <dbReference type="ARBA" id="ARBA00022990"/>
    </source>
</evidence>
<dbReference type="InterPro" id="IPR011417">
    <property type="entry name" value="ANTH_dom"/>
</dbReference>
<feature type="compositionally biased region" description="Basic and acidic residues" evidence="15">
    <location>
        <begin position="540"/>
        <end position="560"/>
    </location>
</feature>
<dbReference type="PROSITE" id="PS50945">
    <property type="entry name" value="I_LWEQ"/>
    <property type="match status" value="1"/>
</dbReference>
<dbReference type="Gene3D" id="1.20.1410.10">
    <property type="entry name" value="I/LWEQ domain"/>
    <property type="match status" value="1"/>
</dbReference>
<dbReference type="GeneTree" id="ENSGT00940000153594"/>